<gene>
    <name evidence="2" type="ORF">SAMN05216389_104195</name>
</gene>
<sequence length="58" mass="7114">MYYELEIRKSFVNAKREQLQRMSYSKKENEPTEYKQQKTNKATKKHLSIPFFRVRKAS</sequence>
<feature type="compositionally biased region" description="Basic and acidic residues" evidence="1">
    <location>
        <begin position="22"/>
        <end position="36"/>
    </location>
</feature>
<dbReference type="Proteomes" id="UP000198618">
    <property type="component" value="Unassembled WGS sequence"/>
</dbReference>
<dbReference type="AlphaFoldDB" id="A0A1I0B5M0"/>
<proteinExistence type="predicted"/>
<dbReference type="STRING" id="930131.SAMN05216389_104195"/>
<evidence type="ECO:0000313" key="2">
    <source>
        <dbReference type="EMBL" id="SET02091.1"/>
    </source>
</evidence>
<keyword evidence="3" id="KW-1185">Reference proteome</keyword>
<evidence type="ECO:0000313" key="3">
    <source>
        <dbReference type="Proteomes" id="UP000198618"/>
    </source>
</evidence>
<accession>A0A1I0B5M0</accession>
<evidence type="ECO:0000256" key="1">
    <source>
        <dbReference type="SAM" id="MobiDB-lite"/>
    </source>
</evidence>
<reference evidence="2 3" key="1">
    <citation type="submission" date="2016-10" db="EMBL/GenBank/DDBJ databases">
        <authorList>
            <person name="de Groot N.N."/>
        </authorList>
    </citation>
    <scope>NUCLEOTIDE SEQUENCE [LARGE SCALE GENOMIC DNA]</scope>
    <source>
        <strain evidence="2 3">IBRC-M 10780</strain>
    </source>
</reference>
<dbReference type="RefSeq" id="WP_170840679.1">
    <property type="nucleotide sequence ID" value="NZ_FOHE01000004.1"/>
</dbReference>
<name>A0A1I0B5M0_9BACI</name>
<feature type="region of interest" description="Disordered" evidence="1">
    <location>
        <begin position="22"/>
        <end position="46"/>
    </location>
</feature>
<protein>
    <submittedName>
        <fullName evidence="2">Uncharacterized protein</fullName>
    </submittedName>
</protein>
<dbReference type="EMBL" id="FOHE01000004">
    <property type="protein sequence ID" value="SET02091.1"/>
    <property type="molecule type" value="Genomic_DNA"/>
</dbReference>
<organism evidence="2 3">
    <name type="scientific">Oceanobacillus limi</name>
    <dbReference type="NCBI Taxonomy" id="930131"/>
    <lineage>
        <taxon>Bacteria</taxon>
        <taxon>Bacillati</taxon>
        <taxon>Bacillota</taxon>
        <taxon>Bacilli</taxon>
        <taxon>Bacillales</taxon>
        <taxon>Bacillaceae</taxon>
        <taxon>Oceanobacillus</taxon>
    </lineage>
</organism>